<dbReference type="Proteomes" id="UP000199666">
    <property type="component" value="Unassembled WGS sequence"/>
</dbReference>
<dbReference type="InterPro" id="IPR012373">
    <property type="entry name" value="Ferrdict_sens_TM"/>
</dbReference>
<proteinExistence type="predicted"/>
<dbReference type="InterPro" id="IPR006860">
    <property type="entry name" value="FecR"/>
</dbReference>
<feature type="transmembrane region" description="Helical" evidence="1">
    <location>
        <begin position="94"/>
        <end position="115"/>
    </location>
</feature>
<dbReference type="PANTHER" id="PTHR30273">
    <property type="entry name" value="PERIPLASMIC SIGNAL SENSOR AND SIGMA FACTOR ACTIVATOR FECR-RELATED"/>
    <property type="match status" value="1"/>
</dbReference>
<dbReference type="InterPro" id="IPR032508">
    <property type="entry name" value="FecR_C"/>
</dbReference>
<dbReference type="AlphaFoldDB" id="A0A1I2ZQS2"/>
<name>A0A1I2ZQS2_9SPHI</name>
<evidence type="ECO:0000256" key="1">
    <source>
        <dbReference type="SAM" id="Phobius"/>
    </source>
</evidence>
<dbReference type="Pfam" id="PF16344">
    <property type="entry name" value="FecR_C"/>
    <property type="match status" value="1"/>
</dbReference>
<reference evidence="4 5" key="1">
    <citation type="submission" date="2016-10" db="EMBL/GenBank/DDBJ databases">
        <authorList>
            <person name="de Groot N.N."/>
        </authorList>
    </citation>
    <scope>NUCLEOTIDE SEQUENCE [LARGE SCALE GENOMIC DNA]</scope>
    <source>
        <strain evidence="4 5">DSM 18684</strain>
    </source>
</reference>
<dbReference type="STRING" id="414048.SAMN04489864_11116"/>
<keyword evidence="5" id="KW-1185">Reference proteome</keyword>
<dbReference type="GO" id="GO:0016989">
    <property type="term" value="F:sigma factor antagonist activity"/>
    <property type="evidence" value="ECO:0007669"/>
    <property type="project" value="TreeGrafter"/>
</dbReference>
<evidence type="ECO:0000259" key="3">
    <source>
        <dbReference type="Pfam" id="PF16344"/>
    </source>
</evidence>
<dbReference type="EMBL" id="FOPP01000011">
    <property type="protein sequence ID" value="SFH40050.1"/>
    <property type="molecule type" value="Genomic_DNA"/>
</dbReference>
<dbReference type="Gene3D" id="3.55.50.30">
    <property type="match status" value="1"/>
</dbReference>
<dbReference type="Pfam" id="PF04773">
    <property type="entry name" value="FecR"/>
    <property type="match status" value="1"/>
</dbReference>
<sequence length="341" mass="39163">MEKDEFLKCLSSKLSGEISVADEALLEQAIENNEEFKRLASEFEHYFKQHTVGSSNLEQLNHIWEMILIAEEEGFKEKFNYSLPRKAIFAGLPMLKIAAMLVIFIGASLLGYQFLYRNADPGLVKIVATNQKLFKMLDDGTKIWLNKRSVISYNEDYGKHKREIFLEGEAYFDVTTNKKVPLIIHASKIDIEVKGTAFNVKAYKENKEIQVALVRGLIQVTDKLDSNHKILLKPNEKLIFSATENKAQNNFMVLAMASQVLLGDTKWVADTLVFRKEKLKDLVLRMEKKYDLNIEIQSEQLKEKRFSGTFTNETIHQALAALKLSYPLTYTINKRLVVIKD</sequence>
<evidence type="ECO:0000313" key="5">
    <source>
        <dbReference type="Proteomes" id="UP000199666"/>
    </source>
</evidence>
<keyword evidence="1" id="KW-1133">Transmembrane helix</keyword>
<evidence type="ECO:0000259" key="2">
    <source>
        <dbReference type="Pfam" id="PF04773"/>
    </source>
</evidence>
<accession>A0A1I2ZQS2</accession>
<keyword evidence="1" id="KW-0472">Membrane</keyword>
<organism evidence="4 5">
    <name type="scientific">Pedobacter insulae</name>
    <dbReference type="NCBI Taxonomy" id="414048"/>
    <lineage>
        <taxon>Bacteria</taxon>
        <taxon>Pseudomonadati</taxon>
        <taxon>Bacteroidota</taxon>
        <taxon>Sphingobacteriia</taxon>
        <taxon>Sphingobacteriales</taxon>
        <taxon>Sphingobacteriaceae</taxon>
        <taxon>Pedobacter</taxon>
    </lineage>
</organism>
<dbReference type="PIRSF" id="PIRSF018266">
    <property type="entry name" value="FecR"/>
    <property type="match status" value="1"/>
</dbReference>
<keyword evidence="1" id="KW-0812">Transmembrane</keyword>
<dbReference type="OrthoDB" id="1523735at2"/>
<feature type="domain" description="Protein FecR C-terminal" evidence="3">
    <location>
        <begin position="272"/>
        <end position="339"/>
    </location>
</feature>
<gene>
    <name evidence="4" type="ORF">SAMN04489864_11116</name>
</gene>
<evidence type="ECO:0000313" key="4">
    <source>
        <dbReference type="EMBL" id="SFH40050.1"/>
    </source>
</evidence>
<protein>
    <submittedName>
        <fullName evidence="4">FecR protein</fullName>
    </submittedName>
</protein>
<dbReference type="RefSeq" id="WP_090996763.1">
    <property type="nucleotide sequence ID" value="NZ_FOPP01000011.1"/>
</dbReference>
<feature type="domain" description="FecR protein" evidence="2">
    <location>
        <begin position="131"/>
        <end position="218"/>
    </location>
</feature>
<dbReference type="Gene3D" id="2.60.120.1440">
    <property type="match status" value="1"/>
</dbReference>
<dbReference type="PANTHER" id="PTHR30273:SF2">
    <property type="entry name" value="PROTEIN FECR"/>
    <property type="match status" value="1"/>
</dbReference>